<evidence type="ECO:0008006" key="3">
    <source>
        <dbReference type="Google" id="ProtNLM"/>
    </source>
</evidence>
<dbReference type="RefSeq" id="WP_148870492.1">
    <property type="nucleotide sequence ID" value="NZ_VNIA01000003.1"/>
</dbReference>
<reference evidence="1 2" key="1">
    <citation type="submission" date="2019-07" db="EMBL/GenBank/DDBJ databases">
        <title>Genomic Encyclopedia of Type Strains, Phase IV (KMG-IV): sequencing the most valuable type-strain genomes for metagenomic binning, comparative biology and taxonomic classification.</title>
        <authorList>
            <person name="Goeker M."/>
        </authorList>
    </citation>
    <scope>NUCLEOTIDE SEQUENCE [LARGE SCALE GENOMIC DNA]</scope>
    <source>
        <strain evidence="1 2">DSM 18961</strain>
    </source>
</reference>
<evidence type="ECO:0000313" key="1">
    <source>
        <dbReference type="EMBL" id="TYP98164.1"/>
    </source>
</evidence>
<dbReference type="PROSITE" id="PS51257">
    <property type="entry name" value="PROKAR_LIPOPROTEIN"/>
    <property type="match status" value="1"/>
</dbReference>
<comment type="caution">
    <text evidence="1">The sequence shown here is derived from an EMBL/GenBank/DDBJ whole genome shotgun (WGS) entry which is preliminary data.</text>
</comment>
<evidence type="ECO:0000313" key="2">
    <source>
        <dbReference type="Proteomes" id="UP000323136"/>
    </source>
</evidence>
<protein>
    <recommendedName>
        <fullName evidence="3">SdiA-regulated protein</fullName>
    </recommendedName>
</protein>
<sequence>MKYLLSSITILSFAISSCQTGKIKVISDMDHDLKEVSGIETITNSSLLWVIEDAGNTAKILGVNNKGSVDKSITLESIKNNDWEDLASDNRGNLYIGDFGNNSRKRKNFTILKITSIDSAKNREVLKVNFTLPKGLKSKDFEAFFLLKNNFYIFSKEKKKAVVIKVPNRAGNHEAVFVSKFSLKGKETEVTSADISENGKTIVLLNHDRIWKLTNFEDESFFGGTIEELKLGHKSQKEGVCFINDSVLYITDERKKSEGGNIYSFELD</sequence>
<dbReference type="OrthoDB" id="5599486at2"/>
<accession>A0A5S5DR53</accession>
<gene>
    <name evidence="1" type="ORF">C7447_103334</name>
</gene>
<proteinExistence type="predicted"/>
<dbReference type="AlphaFoldDB" id="A0A5S5DR53"/>
<keyword evidence="2" id="KW-1185">Reference proteome</keyword>
<dbReference type="EMBL" id="VNIA01000003">
    <property type="protein sequence ID" value="TYP98164.1"/>
    <property type="molecule type" value="Genomic_DNA"/>
</dbReference>
<dbReference type="Proteomes" id="UP000323136">
    <property type="component" value="Unassembled WGS sequence"/>
</dbReference>
<dbReference type="SUPFAM" id="SSF101898">
    <property type="entry name" value="NHL repeat"/>
    <property type="match status" value="1"/>
</dbReference>
<organism evidence="1 2">
    <name type="scientific">Tenacibaculum adriaticum</name>
    <dbReference type="NCBI Taxonomy" id="413713"/>
    <lineage>
        <taxon>Bacteria</taxon>
        <taxon>Pseudomonadati</taxon>
        <taxon>Bacteroidota</taxon>
        <taxon>Flavobacteriia</taxon>
        <taxon>Flavobacteriales</taxon>
        <taxon>Flavobacteriaceae</taxon>
        <taxon>Tenacibaculum</taxon>
    </lineage>
</organism>
<name>A0A5S5DR53_9FLAO</name>